<dbReference type="EMBL" id="JADUNP010000020">
    <property type="protein sequence ID" value="MBH1652738.1"/>
    <property type="molecule type" value="Genomic_DNA"/>
</dbReference>
<name>A0A6B8JBN9_STEMA</name>
<evidence type="ECO:0000313" key="1">
    <source>
        <dbReference type="EMBL" id="MBH1652738.1"/>
    </source>
</evidence>
<gene>
    <name evidence="1" type="ORF">I5U67_11225</name>
</gene>
<proteinExistence type="predicted"/>
<organism evidence="1 2">
    <name type="scientific">Stenotrophomonas maltophilia</name>
    <name type="common">Pseudomonas maltophilia</name>
    <name type="synonym">Xanthomonas maltophilia</name>
    <dbReference type="NCBI Taxonomy" id="40324"/>
    <lineage>
        <taxon>Bacteria</taxon>
        <taxon>Pseudomonadati</taxon>
        <taxon>Pseudomonadota</taxon>
        <taxon>Gammaproteobacteria</taxon>
        <taxon>Lysobacterales</taxon>
        <taxon>Lysobacteraceae</taxon>
        <taxon>Stenotrophomonas</taxon>
        <taxon>Stenotrophomonas maltophilia group</taxon>
    </lineage>
</organism>
<sequence>MSTRAEIDEMLRRLEERLPEWAEVYPEHQFLAMLAQSLDYIAYSADPDARRHCLIRTGCLHPGSCEREHARRYRR</sequence>
<dbReference type="Proteomes" id="UP000625930">
    <property type="component" value="Unassembled WGS sequence"/>
</dbReference>
<dbReference type="AlphaFoldDB" id="A0A6B8JBN9"/>
<protein>
    <submittedName>
        <fullName evidence="1">Uncharacterized protein</fullName>
    </submittedName>
</protein>
<reference evidence="1" key="1">
    <citation type="submission" date="2020-11" db="EMBL/GenBank/DDBJ databases">
        <title>Enhanced detection system for hospital associated transmission using whole genome sequencing surveillance.</title>
        <authorList>
            <person name="Harrison L.H."/>
            <person name="Van Tyne D."/>
            <person name="Marsh J.W."/>
            <person name="Griffith M.P."/>
            <person name="Snyder D.J."/>
            <person name="Cooper V.S."/>
            <person name="Mustapha M."/>
        </authorList>
    </citation>
    <scope>NUCLEOTIDE SEQUENCE</scope>
    <source>
        <strain evidence="1">STEN00091</strain>
    </source>
</reference>
<comment type="caution">
    <text evidence="1">The sequence shown here is derived from an EMBL/GenBank/DDBJ whole genome shotgun (WGS) entry which is preliminary data.</text>
</comment>
<evidence type="ECO:0000313" key="2">
    <source>
        <dbReference type="Proteomes" id="UP000625930"/>
    </source>
</evidence>
<accession>A0A6B8JBN9</accession>